<reference evidence="2 3" key="1">
    <citation type="submission" date="2009-03" db="EMBL/GenBank/DDBJ databases">
        <title>Comparison of the complete genome sequences of Rhodococcus erythropolis PR4 and Rhodococcus opacus B4.</title>
        <authorList>
            <person name="Takarada H."/>
            <person name="Sekine M."/>
            <person name="Hosoyama A."/>
            <person name="Yamada R."/>
            <person name="Fujisawa T."/>
            <person name="Omata S."/>
            <person name="Shimizu A."/>
            <person name="Tsukatani N."/>
            <person name="Tanikawa S."/>
            <person name="Fujita N."/>
            <person name="Harayama S."/>
        </authorList>
    </citation>
    <scope>NUCLEOTIDE SEQUENCE [LARGE SCALE GENOMIC DNA]</scope>
    <source>
        <strain evidence="2 3">B4</strain>
    </source>
</reference>
<dbReference type="Proteomes" id="UP000002212">
    <property type="component" value="Chromosome"/>
</dbReference>
<evidence type="ECO:0000256" key="1">
    <source>
        <dbReference type="SAM" id="Phobius"/>
    </source>
</evidence>
<protein>
    <submittedName>
        <fullName evidence="2">Hypothetical membrane protein</fullName>
    </submittedName>
</protein>
<keyword evidence="1" id="KW-1133">Transmembrane helix</keyword>
<evidence type="ECO:0000313" key="2">
    <source>
        <dbReference type="EMBL" id="BAH53787.1"/>
    </source>
</evidence>
<dbReference type="HOGENOM" id="CLU_1739115_0_0_11"/>
<name>C1AWL4_RHOOB</name>
<dbReference type="EMBL" id="AP011115">
    <property type="protein sequence ID" value="BAH53787.1"/>
    <property type="molecule type" value="Genomic_DNA"/>
</dbReference>
<dbReference type="KEGG" id="rop:ROP_55400"/>
<organism evidence="2 3">
    <name type="scientific">Rhodococcus opacus (strain B4)</name>
    <dbReference type="NCBI Taxonomy" id="632772"/>
    <lineage>
        <taxon>Bacteria</taxon>
        <taxon>Bacillati</taxon>
        <taxon>Actinomycetota</taxon>
        <taxon>Actinomycetes</taxon>
        <taxon>Mycobacteriales</taxon>
        <taxon>Nocardiaceae</taxon>
        <taxon>Rhodococcus</taxon>
    </lineage>
</organism>
<accession>C1AWL4</accession>
<dbReference type="AlphaFoldDB" id="C1AWL4"/>
<dbReference type="PROSITE" id="PS51257">
    <property type="entry name" value="PROKAR_LIPOPROTEIN"/>
    <property type="match status" value="1"/>
</dbReference>
<keyword evidence="1" id="KW-0472">Membrane</keyword>
<keyword evidence="1" id="KW-0812">Transmembrane</keyword>
<feature type="transmembrane region" description="Helical" evidence="1">
    <location>
        <begin position="18"/>
        <end position="42"/>
    </location>
</feature>
<sequence length="150" mass="15580">MCVGRGVVSVGGVVLVDLVAGGCVVVVACAVETTAVVVAGFAGRARILLRLIVLSRLSAGRVDGTEVAQEPVESVAQKVRRMGRAAQVGLRCPGFGRGVQGGNIVFDDGRGVDFASRHECAPSSRVAFEATADDGMDHSWEDHGRTLHLP</sequence>
<proteinExistence type="predicted"/>
<evidence type="ECO:0000313" key="3">
    <source>
        <dbReference type="Proteomes" id="UP000002212"/>
    </source>
</evidence>
<dbReference type="STRING" id="632772.ROP_55400"/>
<gene>
    <name evidence="2" type="ordered locus">ROP_55400</name>
</gene>